<evidence type="ECO:0000313" key="2">
    <source>
        <dbReference type="Proteomes" id="UP001050975"/>
    </source>
</evidence>
<accession>A0AAV3XA66</accession>
<name>A0AAV3XA66_9CYAN</name>
<evidence type="ECO:0000313" key="1">
    <source>
        <dbReference type="EMBL" id="GET38278.1"/>
    </source>
</evidence>
<sequence length="71" mass="7704">MRLSRPIPDGFKLKQVRIVKKASGYFAMLSLQCDVQVPDATPHGHPVGIDLGIQKFLATSDGELIALTSIL</sequence>
<proteinExistence type="predicted"/>
<keyword evidence="2" id="KW-1185">Reference proteome</keyword>
<protein>
    <submittedName>
        <fullName evidence="1">Transposase IS891/IS1136/IS1341 family protein</fullName>
    </submittedName>
</protein>
<reference evidence="1" key="1">
    <citation type="submission" date="2019-10" db="EMBL/GenBank/DDBJ databases">
        <title>Draft genome sequece of Microseira wollei NIES-4236.</title>
        <authorList>
            <person name="Yamaguchi H."/>
            <person name="Suzuki S."/>
            <person name="Kawachi M."/>
        </authorList>
    </citation>
    <scope>NUCLEOTIDE SEQUENCE</scope>
    <source>
        <strain evidence="1">NIES-4236</strain>
    </source>
</reference>
<dbReference type="Proteomes" id="UP001050975">
    <property type="component" value="Unassembled WGS sequence"/>
</dbReference>
<organism evidence="1 2">
    <name type="scientific">Microseira wollei NIES-4236</name>
    <dbReference type="NCBI Taxonomy" id="2530354"/>
    <lineage>
        <taxon>Bacteria</taxon>
        <taxon>Bacillati</taxon>
        <taxon>Cyanobacteriota</taxon>
        <taxon>Cyanophyceae</taxon>
        <taxon>Oscillatoriophycideae</taxon>
        <taxon>Aerosakkonematales</taxon>
        <taxon>Aerosakkonemataceae</taxon>
        <taxon>Microseira</taxon>
    </lineage>
</organism>
<dbReference type="EMBL" id="BLAY01000042">
    <property type="protein sequence ID" value="GET38278.1"/>
    <property type="molecule type" value="Genomic_DNA"/>
</dbReference>
<gene>
    <name evidence="1" type="ORF">MiSe_30340</name>
</gene>
<dbReference type="AlphaFoldDB" id="A0AAV3XA66"/>
<comment type="caution">
    <text evidence="1">The sequence shown here is derived from an EMBL/GenBank/DDBJ whole genome shotgun (WGS) entry which is preliminary data.</text>
</comment>